<feature type="transmembrane region" description="Helical" evidence="31">
    <location>
        <begin position="410"/>
        <end position="431"/>
    </location>
</feature>
<keyword evidence="13 31" id="KW-0812">Transmembrane</keyword>
<evidence type="ECO:0000256" key="24">
    <source>
        <dbReference type="ARBA" id="ARBA00036848"/>
    </source>
</evidence>
<feature type="region of interest" description="Disordered" evidence="30">
    <location>
        <begin position="313"/>
        <end position="351"/>
    </location>
</feature>
<evidence type="ECO:0000256" key="10">
    <source>
        <dbReference type="ARBA" id="ARBA00022516"/>
    </source>
</evidence>
<evidence type="ECO:0000256" key="29">
    <source>
        <dbReference type="ARBA" id="ARBA00054772"/>
    </source>
</evidence>
<evidence type="ECO:0000313" key="33">
    <source>
        <dbReference type="Proteomes" id="UP000001811"/>
    </source>
</evidence>
<keyword evidence="11" id="KW-0643">Prostaglandin biosynthesis</keyword>
<dbReference type="InterPro" id="IPR040162">
    <property type="entry name" value="MGST1-like"/>
</dbReference>
<keyword evidence="12" id="KW-0808">Transferase</keyword>
<evidence type="ECO:0000256" key="11">
    <source>
        <dbReference type="ARBA" id="ARBA00022585"/>
    </source>
</evidence>
<evidence type="ECO:0000256" key="16">
    <source>
        <dbReference type="ARBA" id="ARBA00023002"/>
    </source>
</evidence>
<dbReference type="GO" id="GO:0016491">
    <property type="term" value="F:oxidoreductase activity"/>
    <property type="evidence" value="ECO:0007669"/>
    <property type="project" value="UniProtKB-KW"/>
</dbReference>
<evidence type="ECO:0000256" key="8">
    <source>
        <dbReference type="ARBA" id="ARBA00022490"/>
    </source>
</evidence>
<dbReference type="Gene3D" id="1.20.120.550">
    <property type="entry name" value="Membrane associated eicosanoid/glutathione metabolism-like domain"/>
    <property type="match status" value="1"/>
</dbReference>
<keyword evidence="33" id="KW-1185">Reference proteome</keyword>
<evidence type="ECO:0000256" key="21">
    <source>
        <dbReference type="ARBA" id="ARBA00023931"/>
    </source>
</evidence>
<evidence type="ECO:0000256" key="2">
    <source>
        <dbReference type="ARBA" id="ARBA00004141"/>
    </source>
</evidence>
<evidence type="ECO:0000256" key="18">
    <source>
        <dbReference type="ARBA" id="ARBA00023136"/>
    </source>
</evidence>
<dbReference type="GO" id="GO:0004364">
    <property type="term" value="F:glutathione transferase activity"/>
    <property type="evidence" value="ECO:0007669"/>
    <property type="project" value="UniProtKB-EC"/>
</dbReference>
<evidence type="ECO:0000256" key="3">
    <source>
        <dbReference type="ARBA" id="ARBA00004556"/>
    </source>
</evidence>
<keyword evidence="17" id="KW-0443">Lipid metabolism</keyword>
<evidence type="ECO:0000256" key="6">
    <source>
        <dbReference type="ARBA" id="ARBA00012203"/>
    </source>
</evidence>
<evidence type="ECO:0000256" key="7">
    <source>
        <dbReference type="ARBA" id="ARBA00012452"/>
    </source>
</evidence>
<dbReference type="HOGENOM" id="CLU_105467_1_1_1"/>
<evidence type="ECO:0000256" key="19">
    <source>
        <dbReference type="ARBA" id="ARBA00023160"/>
    </source>
</evidence>
<dbReference type="GO" id="GO:0048471">
    <property type="term" value="C:perinuclear region of cytoplasm"/>
    <property type="evidence" value="ECO:0007669"/>
    <property type="project" value="UniProtKB-SubCell"/>
</dbReference>
<keyword evidence="15 31" id="KW-1133">Transmembrane helix</keyword>
<dbReference type="STRING" id="9986.ENSOCUP00000027091"/>
<evidence type="ECO:0000256" key="30">
    <source>
        <dbReference type="SAM" id="MobiDB-lite"/>
    </source>
</evidence>
<evidence type="ECO:0000256" key="15">
    <source>
        <dbReference type="ARBA" id="ARBA00022989"/>
    </source>
</evidence>
<keyword evidence="20" id="KW-0413">Isomerase</keyword>
<evidence type="ECO:0000256" key="23">
    <source>
        <dbReference type="ARBA" id="ARBA00036805"/>
    </source>
</evidence>
<dbReference type="Pfam" id="PF01124">
    <property type="entry name" value="MAPEG"/>
    <property type="match status" value="1"/>
</dbReference>
<dbReference type="EC" id="5.3.99.3" evidence="6"/>
<comment type="subcellular location">
    <subcellularLocation>
        <location evidence="3">Cytoplasm</location>
        <location evidence="3">Perinuclear region</location>
    </subcellularLocation>
    <subcellularLocation>
        <location evidence="2">Membrane</location>
        <topology evidence="2">Multi-pass membrane protein</topology>
    </subcellularLocation>
</comment>
<dbReference type="GO" id="GO:0050220">
    <property type="term" value="F:prostaglandin-E synthase activity"/>
    <property type="evidence" value="ECO:0007669"/>
    <property type="project" value="UniProtKB-EC"/>
</dbReference>
<dbReference type="Ensembl" id="ENSOCUT00000034042.2">
    <property type="protein sequence ID" value="ENSOCUP00000027091.2"/>
    <property type="gene ID" value="ENSOCUG00000023769.3"/>
</dbReference>
<comment type="cofactor">
    <cofactor evidence="1">
        <name>glutathione</name>
        <dbReference type="ChEBI" id="CHEBI:57925"/>
    </cofactor>
</comment>
<keyword evidence="9" id="KW-0644">Prostaglandin metabolism</keyword>
<evidence type="ECO:0000256" key="14">
    <source>
        <dbReference type="ARBA" id="ARBA00022832"/>
    </source>
</evidence>
<evidence type="ECO:0000256" key="31">
    <source>
        <dbReference type="SAM" id="Phobius"/>
    </source>
</evidence>
<keyword evidence="8" id="KW-0963">Cytoplasm</keyword>
<dbReference type="FunFam" id="1.20.120.550:FF:000002">
    <property type="entry name" value="Microsomal glutathione S-transferase 1"/>
    <property type="match status" value="1"/>
</dbReference>
<evidence type="ECO:0000313" key="32">
    <source>
        <dbReference type="Ensembl" id="ENSOCUP00000027091.2"/>
    </source>
</evidence>
<evidence type="ECO:0000256" key="20">
    <source>
        <dbReference type="ARBA" id="ARBA00023235"/>
    </source>
</evidence>
<dbReference type="InParanoid" id="U3KPD1"/>
<dbReference type="InterPro" id="IPR001129">
    <property type="entry name" value="Membr-assoc_MAPEG"/>
</dbReference>
<evidence type="ECO:0000256" key="5">
    <source>
        <dbReference type="ARBA" id="ARBA00010459"/>
    </source>
</evidence>
<keyword evidence="18 31" id="KW-0472">Membrane</keyword>
<comment type="catalytic activity">
    <reaction evidence="23">
        <text>2-glyceryl-prostaglandin H2 = 2-glyceryl-prostaglandin E2</text>
        <dbReference type="Rhea" id="RHEA:53324"/>
        <dbReference type="ChEBI" id="CHEBI:85166"/>
        <dbReference type="ChEBI" id="CHEBI:137172"/>
    </reaction>
    <physiologicalReaction direction="left-to-right" evidence="23">
        <dbReference type="Rhea" id="RHEA:53325"/>
    </physiologicalReaction>
</comment>
<reference evidence="32" key="2">
    <citation type="submission" date="2025-08" db="UniProtKB">
        <authorList>
            <consortium name="Ensembl"/>
        </authorList>
    </citation>
    <scope>IDENTIFICATION</scope>
    <source>
        <strain evidence="32">Thorbecke</strain>
    </source>
</reference>
<keyword evidence="16" id="KW-0560">Oxidoreductase</keyword>
<dbReference type="AlphaFoldDB" id="U3KPD1"/>
<comment type="catalytic activity">
    <reaction evidence="24">
        <text>(5S)-hydroperoxy-(6E,8Z,11Z,14Z)-eicosatetraenoate + 2 glutathione = (5S)-hydroxy-(6E,8Z,11Z,14Z)-eicosatetraenoate + glutathione disulfide + H2O</text>
        <dbReference type="Rhea" id="RHEA:48620"/>
        <dbReference type="ChEBI" id="CHEBI:15377"/>
        <dbReference type="ChEBI" id="CHEBI:57450"/>
        <dbReference type="ChEBI" id="CHEBI:57925"/>
        <dbReference type="ChEBI" id="CHEBI:58297"/>
        <dbReference type="ChEBI" id="CHEBI:90632"/>
    </reaction>
</comment>
<dbReference type="Bgee" id="ENSOCUG00000023769">
    <property type="expression patterns" value="Expressed in ovary and 16 other cell types or tissues"/>
</dbReference>
<dbReference type="GO" id="GO:0016020">
    <property type="term" value="C:membrane"/>
    <property type="evidence" value="ECO:0007669"/>
    <property type="project" value="UniProtKB-SubCell"/>
</dbReference>
<comment type="pathway">
    <text evidence="4">Lipid metabolism; prostaglandin biosynthesis.</text>
</comment>
<keyword evidence="10" id="KW-0444">Lipid biosynthesis</keyword>
<evidence type="ECO:0000256" key="17">
    <source>
        <dbReference type="ARBA" id="ARBA00023098"/>
    </source>
</evidence>
<dbReference type="PANTHER" id="PTHR10689">
    <property type="entry name" value="MICROSOMAL GLUTATHIONE S-TRANSFERASE 1"/>
    <property type="match status" value="1"/>
</dbReference>
<dbReference type="InterPro" id="IPR023352">
    <property type="entry name" value="MAPEG-like_dom_sf"/>
</dbReference>
<evidence type="ECO:0000256" key="12">
    <source>
        <dbReference type="ARBA" id="ARBA00022679"/>
    </source>
</evidence>
<dbReference type="GeneTree" id="ENSGT00390000011980"/>
<dbReference type="GO" id="GO:0001516">
    <property type="term" value="P:prostaglandin biosynthetic process"/>
    <property type="evidence" value="ECO:0007669"/>
    <property type="project" value="UniProtKB-KW"/>
</dbReference>
<evidence type="ECO:0000256" key="4">
    <source>
        <dbReference type="ARBA" id="ARBA00004702"/>
    </source>
</evidence>
<name>U3KPD1_RABIT</name>
<evidence type="ECO:0000256" key="26">
    <source>
        <dbReference type="ARBA" id="ARBA00041613"/>
    </source>
</evidence>
<comment type="similarity">
    <text evidence="5">Belongs to the MAPEG family.</text>
</comment>
<sequence length="544" mass="57538">MAQVLGPLHLCEIELQTEAERERERSPSAGSLPKWPQQPELGRSKARSRELLPGLPRGCRSPITGAVTCLPGSYSQEPGHSDVGVADLTWGHSHEDKGPRACSCLSPQGPSCLQWFPRTGTREAGIGVRTQQVGGSLGSRDAGVRPHWPCPVPDGAFVGASASPSGQPGTQDTRVALSNTVFAQVKQCVAHGEGQDTTVPSRRGGFPSRPPDVPLGREAAPLPGGGSPGPEAHPDRGPPPCRVLGQQQQRGPAAPRSRGHQLRVGTLPAPGPHSCPHLLLGLALGSRPAGSGSGRSAPDLRAIPEAPGVPKNRAGAGGHFLPPAPHSTPARQQSLREQETPAFTRPPGNSKVVEPANVGAQRAPVSLSVPPLPPLPPPSSVRPSFRLSVHPGALLAVMPAPGLAMTSGQALPAFLLCSALLVLKMYVVAVITGQVRLRKKAFANPEDALRHGGPQYCRSDPDVERCLRAHRNDMETIYPFLFLGLVYSFLGPEPSVAWMHFLVFFLGRLVHTVAYMGKLRPPTRSVAYTLAQLPCASMFLQILC</sequence>
<feature type="region of interest" description="Disordered" evidence="30">
    <location>
        <begin position="16"/>
        <end position="57"/>
    </location>
</feature>
<dbReference type="SUPFAM" id="SSF161084">
    <property type="entry name" value="MAPEG domain-like"/>
    <property type="match status" value="1"/>
</dbReference>
<reference evidence="32" key="3">
    <citation type="submission" date="2025-09" db="UniProtKB">
        <authorList>
            <consortium name="Ensembl"/>
        </authorList>
    </citation>
    <scope>IDENTIFICATION</scope>
    <source>
        <strain evidence="32">Thorbecke</strain>
    </source>
</reference>
<comment type="catalytic activity">
    <reaction evidence="21">
        <text>prostaglandin H2 = prostaglandin E2</text>
        <dbReference type="Rhea" id="RHEA:12893"/>
        <dbReference type="ChEBI" id="CHEBI:57405"/>
        <dbReference type="ChEBI" id="CHEBI:606564"/>
        <dbReference type="EC" id="5.3.99.3"/>
    </reaction>
    <physiologicalReaction direction="left-to-right" evidence="21">
        <dbReference type="Rhea" id="RHEA:12894"/>
    </physiologicalReaction>
</comment>
<evidence type="ECO:0000256" key="13">
    <source>
        <dbReference type="ARBA" id="ARBA00022692"/>
    </source>
</evidence>
<feature type="region of interest" description="Disordered" evidence="30">
    <location>
        <begin position="192"/>
        <end position="270"/>
    </location>
</feature>
<dbReference type="PANTHER" id="PTHR10689:SF9">
    <property type="entry name" value="PROSTAGLANDIN E SYNTHASE"/>
    <property type="match status" value="1"/>
</dbReference>
<keyword evidence="19" id="KW-0275">Fatty acid biosynthesis</keyword>
<proteinExistence type="inferred from homology"/>
<comment type="catalytic activity">
    <reaction evidence="22">
        <text>prostaglandin G2 = (15S)-15-hydroperoxy-prostaglandin E2</text>
        <dbReference type="Rhea" id="RHEA:64364"/>
        <dbReference type="ChEBI" id="CHEBI:82629"/>
        <dbReference type="ChEBI" id="CHEBI:152564"/>
    </reaction>
    <physiologicalReaction direction="left-to-right" evidence="22">
        <dbReference type="Rhea" id="RHEA:64365"/>
    </physiologicalReaction>
</comment>
<evidence type="ECO:0000256" key="28">
    <source>
        <dbReference type="ARBA" id="ARBA00042173"/>
    </source>
</evidence>
<dbReference type="SMR" id="U3KPD1"/>
<dbReference type="PaxDb" id="9986-ENSOCUP00000020110"/>
<dbReference type="EC" id="2.5.1.18" evidence="7"/>
<organism evidence="32 33">
    <name type="scientific">Oryctolagus cuniculus</name>
    <name type="common">Rabbit</name>
    <dbReference type="NCBI Taxonomy" id="9986"/>
    <lineage>
        <taxon>Eukaryota</taxon>
        <taxon>Metazoa</taxon>
        <taxon>Chordata</taxon>
        <taxon>Craniata</taxon>
        <taxon>Vertebrata</taxon>
        <taxon>Euteleostomi</taxon>
        <taxon>Mammalia</taxon>
        <taxon>Eutheria</taxon>
        <taxon>Euarchontoglires</taxon>
        <taxon>Glires</taxon>
        <taxon>Lagomorpha</taxon>
        <taxon>Leporidae</taxon>
        <taxon>Oryctolagus</taxon>
    </lineage>
</organism>
<keyword evidence="14" id="KW-0276">Fatty acid metabolism</keyword>
<reference evidence="32 33" key="1">
    <citation type="journal article" date="2011" name="Nature">
        <title>A high-resolution map of human evolutionary constraint using 29 mammals.</title>
        <authorList>
            <person name="Lindblad-Toh K."/>
            <person name="Garber M."/>
            <person name="Zuk O."/>
            <person name="Lin M.F."/>
            <person name="Parker B.J."/>
            <person name="Washietl S."/>
            <person name="Kheradpour P."/>
            <person name="Ernst J."/>
            <person name="Jordan G."/>
            <person name="Mauceli E."/>
            <person name="Ward L.D."/>
            <person name="Lowe C.B."/>
            <person name="Holloway A.K."/>
            <person name="Clamp M."/>
            <person name="Gnerre S."/>
            <person name="Alfoldi J."/>
            <person name="Beal K."/>
            <person name="Chang J."/>
            <person name="Clawson H."/>
            <person name="Cuff J."/>
            <person name="Di Palma F."/>
            <person name="Fitzgerald S."/>
            <person name="Flicek P."/>
            <person name="Guttman M."/>
            <person name="Hubisz M.J."/>
            <person name="Jaffe D.B."/>
            <person name="Jungreis I."/>
            <person name="Kent W.J."/>
            <person name="Kostka D."/>
            <person name="Lara M."/>
            <person name="Martins A.L."/>
            <person name="Massingham T."/>
            <person name="Moltke I."/>
            <person name="Raney B.J."/>
            <person name="Rasmussen M.D."/>
            <person name="Robinson J."/>
            <person name="Stark A."/>
            <person name="Vilella A.J."/>
            <person name="Wen J."/>
            <person name="Xie X."/>
            <person name="Zody M.C."/>
            <person name="Baldwin J."/>
            <person name="Bloom T."/>
            <person name="Chin C.W."/>
            <person name="Heiman D."/>
            <person name="Nicol R."/>
            <person name="Nusbaum C."/>
            <person name="Young S."/>
            <person name="Wilkinson J."/>
            <person name="Worley K.C."/>
            <person name="Kovar C.L."/>
            <person name="Muzny D.M."/>
            <person name="Gibbs R.A."/>
            <person name="Cree A."/>
            <person name="Dihn H.H."/>
            <person name="Fowler G."/>
            <person name="Jhangiani S."/>
            <person name="Joshi V."/>
            <person name="Lee S."/>
            <person name="Lewis L.R."/>
            <person name="Nazareth L.V."/>
            <person name="Okwuonu G."/>
            <person name="Santibanez J."/>
            <person name="Warren W.C."/>
            <person name="Mardis E.R."/>
            <person name="Weinstock G.M."/>
            <person name="Wilson R.K."/>
            <person name="Delehaunty K."/>
            <person name="Dooling D."/>
            <person name="Fronik C."/>
            <person name="Fulton L."/>
            <person name="Fulton B."/>
            <person name="Graves T."/>
            <person name="Minx P."/>
            <person name="Sodergren E."/>
            <person name="Birney E."/>
            <person name="Margulies E.H."/>
            <person name="Herrero J."/>
            <person name="Green E.D."/>
            <person name="Haussler D."/>
            <person name="Siepel A."/>
            <person name="Goldman N."/>
            <person name="Pollard K.S."/>
            <person name="Pedersen J.S."/>
            <person name="Lander E.S."/>
            <person name="Kellis M."/>
        </authorList>
    </citation>
    <scope>NUCLEOTIDE SEQUENCE [LARGE SCALE GENOMIC DNA]</scope>
    <source>
        <strain evidence="33">Thorbecke</strain>
    </source>
</reference>
<evidence type="ECO:0000256" key="1">
    <source>
        <dbReference type="ARBA" id="ARBA00001955"/>
    </source>
</evidence>
<dbReference type="Proteomes" id="UP000001811">
    <property type="component" value="Unplaced"/>
</dbReference>
<feature type="transmembrane region" description="Helical" evidence="31">
    <location>
        <begin position="474"/>
        <end position="490"/>
    </location>
</feature>
<evidence type="ECO:0000256" key="27">
    <source>
        <dbReference type="ARBA" id="ARBA00042011"/>
    </source>
</evidence>
<accession>U3KPD1</accession>
<evidence type="ECO:0000256" key="25">
    <source>
        <dbReference type="ARBA" id="ARBA00039926"/>
    </source>
</evidence>
<evidence type="ECO:0000256" key="9">
    <source>
        <dbReference type="ARBA" id="ARBA00022501"/>
    </source>
</evidence>
<protein>
    <recommendedName>
        <fullName evidence="25">Prostaglandin E synthase</fullName>
        <ecNumber evidence="7">2.5.1.18</ecNumber>
        <ecNumber evidence="6">5.3.99.3</ecNumber>
    </recommendedName>
    <alternativeName>
        <fullName evidence="28">Glutathione peroxidase PTGES</fullName>
    </alternativeName>
    <alternativeName>
        <fullName evidence="27">Glutathione transferase PTGES</fullName>
    </alternativeName>
    <alternativeName>
        <fullName evidence="26">Microsomal prostaglandin E synthase 1</fullName>
    </alternativeName>
</protein>
<comment type="function">
    <text evidence="29">Terminal enzyme of the cyclooxygenase (COX)-2-mediated prostaglandin E2 (PGE2) biosynthetic pathway. Catalyzes the glutathione-dependent oxidoreduction of prostaglandin endoperoxide H2 (PGH2) to prostaglandin E2 (PGE2) in response to inflammatory stimuli. Plays a key role in inflammation response, fever and pain. Also catalyzes the oxidoreduction of endocannabinoids into prostaglandin glycerol esters and PGG2 into 15-hydroperoxy-PGE2. In addition, displays low glutathione transferase and glutathione-dependent peroxidase activities, toward 1-chloro-2,4-dinitrobenzene and 5-hydroperoxyicosatetraenoic acid (5-HPETE), respectively.</text>
</comment>
<evidence type="ECO:0000256" key="22">
    <source>
        <dbReference type="ARBA" id="ARBA00036040"/>
    </source>
</evidence>